<organism evidence="2 3">
    <name type="scientific">Paraburkholderia phenazinium</name>
    <dbReference type="NCBI Taxonomy" id="60549"/>
    <lineage>
        <taxon>Bacteria</taxon>
        <taxon>Pseudomonadati</taxon>
        <taxon>Pseudomonadota</taxon>
        <taxon>Betaproteobacteria</taxon>
        <taxon>Burkholderiales</taxon>
        <taxon>Burkholderiaceae</taxon>
        <taxon>Paraburkholderia</taxon>
    </lineage>
</organism>
<feature type="chain" id="PRO_5012342388" evidence="1">
    <location>
        <begin position="21"/>
        <end position="77"/>
    </location>
</feature>
<proteinExistence type="predicted"/>
<reference evidence="2 3" key="1">
    <citation type="submission" date="2016-11" db="EMBL/GenBank/DDBJ databases">
        <authorList>
            <person name="Jaros S."/>
            <person name="Januszkiewicz K."/>
            <person name="Wedrychowicz H."/>
        </authorList>
    </citation>
    <scope>NUCLEOTIDE SEQUENCE [LARGE SCALE GENOMIC DNA]</scope>
    <source>
        <strain evidence="2 3">GAS86</strain>
    </source>
</reference>
<keyword evidence="1" id="KW-0732">Signal</keyword>
<dbReference type="Proteomes" id="UP000184693">
    <property type="component" value="Unassembled WGS sequence"/>
</dbReference>
<protein>
    <submittedName>
        <fullName evidence="2">Uncharacterized protein</fullName>
    </submittedName>
</protein>
<accession>A0A1N6KE94</accession>
<sequence>MKIRRAEFLLAVAIVTSAAAMQVREYVLRTAPQSAAQTMSCGTTHQGLAPAACETMRGERSVDGAAHPQQTALRIWV</sequence>
<feature type="signal peptide" evidence="1">
    <location>
        <begin position="1"/>
        <end position="20"/>
    </location>
</feature>
<name>A0A1N6KE94_9BURK</name>
<gene>
    <name evidence="2" type="ORF">SAMN05444168_6925</name>
</gene>
<dbReference type="OrthoDB" id="9028181at2"/>
<dbReference type="AlphaFoldDB" id="A0A1N6KE94"/>
<dbReference type="EMBL" id="FSRM01000002">
    <property type="protein sequence ID" value="SIO54753.1"/>
    <property type="molecule type" value="Genomic_DNA"/>
</dbReference>
<evidence type="ECO:0000313" key="3">
    <source>
        <dbReference type="Proteomes" id="UP000184693"/>
    </source>
</evidence>
<evidence type="ECO:0000256" key="1">
    <source>
        <dbReference type="SAM" id="SignalP"/>
    </source>
</evidence>
<evidence type="ECO:0000313" key="2">
    <source>
        <dbReference type="EMBL" id="SIO54753.1"/>
    </source>
</evidence>